<dbReference type="PANTHER" id="PTHR10030">
    <property type="entry name" value="ALPHA-L-FUCOSIDASE"/>
    <property type="match status" value="1"/>
</dbReference>
<dbReference type="InterPro" id="IPR000933">
    <property type="entry name" value="Glyco_hydro_29"/>
</dbReference>
<dbReference type="InterPro" id="IPR000421">
    <property type="entry name" value="FA58C"/>
</dbReference>
<dbReference type="RefSeq" id="WP_062044633.1">
    <property type="nucleotide sequence ID" value="NZ_DF968183.1"/>
</dbReference>
<dbReference type="OrthoDB" id="1389336at2"/>
<evidence type="ECO:0000256" key="5">
    <source>
        <dbReference type="ARBA" id="ARBA00023295"/>
    </source>
</evidence>
<feature type="domain" description="Glycoside hydrolase family 29 N-terminal" evidence="7">
    <location>
        <begin position="89"/>
        <end position="374"/>
    </location>
</feature>
<keyword evidence="9" id="KW-1185">Reference proteome</keyword>
<proteinExistence type="inferred from homology"/>
<dbReference type="SUPFAM" id="SSF51445">
    <property type="entry name" value="(Trans)glycosidases"/>
    <property type="match status" value="1"/>
</dbReference>
<gene>
    <name evidence="8" type="ORF">TBC1_12601</name>
</gene>
<organism evidence="8">
    <name type="scientific">Lentimicrobium saccharophilum</name>
    <dbReference type="NCBI Taxonomy" id="1678841"/>
    <lineage>
        <taxon>Bacteria</taxon>
        <taxon>Pseudomonadati</taxon>
        <taxon>Bacteroidota</taxon>
        <taxon>Bacteroidia</taxon>
        <taxon>Bacteroidales</taxon>
        <taxon>Lentimicrobiaceae</taxon>
        <taxon>Lentimicrobium</taxon>
    </lineage>
</organism>
<evidence type="ECO:0000313" key="9">
    <source>
        <dbReference type="Proteomes" id="UP000053091"/>
    </source>
</evidence>
<dbReference type="Proteomes" id="UP000053091">
    <property type="component" value="Unassembled WGS sequence"/>
</dbReference>
<comment type="similarity">
    <text evidence="1">Belongs to the glycosyl hydrolase 29 family.</text>
</comment>
<dbReference type="GO" id="GO:0016139">
    <property type="term" value="P:glycoside catabolic process"/>
    <property type="evidence" value="ECO:0007669"/>
    <property type="project" value="TreeGrafter"/>
</dbReference>
<dbReference type="STRING" id="1678841.TBC1_12601"/>
<dbReference type="GO" id="GO:0005764">
    <property type="term" value="C:lysosome"/>
    <property type="evidence" value="ECO:0007669"/>
    <property type="project" value="TreeGrafter"/>
</dbReference>
<evidence type="ECO:0000256" key="1">
    <source>
        <dbReference type="ARBA" id="ARBA00007951"/>
    </source>
</evidence>
<dbReference type="InterPro" id="IPR017853">
    <property type="entry name" value="GH"/>
</dbReference>
<evidence type="ECO:0000256" key="3">
    <source>
        <dbReference type="ARBA" id="ARBA00022729"/>
    </source>
</evidence>
<evidence type="ECO:0000259" key="7">
    <source>
        <dbReference type="Pfam" id="PF01120"/>
    </source>
</evidence>
<dbReference type="FunFam" id="3.20.20.80:FF:000052">
    <property type="entry name" value="Putative alpha-L-fucosidase 1"/>
    <property type="match status" value="1"/>
</dbReference>
<evidence type="ECO:0000313" key="8">
    <source>
        <dbReference type="EMBL" id="GAP44790.1"/>
    </source>
</evidence>
<keyword evidence="4" id="KW-0378">Hydrolase</keyword>
<dbReference type="Pfam" id="PF01120">
    <property type="entry name" value="Alpha_L_fucos"/>
    <property type="match status" value="1"/>
</dbReference>
<dbReference type="InterPro" id="IPR008979">
    <property type="entry name" value="Galactose-bd-like_sf"/>
</dbReference>
<dbReference type="AlphaFoldDB" id="A0A0S7C5L2"/>
<name>A0A0S7C5L2_9BACT</name>
<protein>
    <recommendedName>
        <fullName evidence="2">alpha-L-fucosidase</fullName>
        <ecNumber evidence="2">3.2.1.51</ecNumber>
    </recommendedName>
</protein>
<dbReference type="EC" id="3.2.1.51" evidence="2"/>
<dbReference type="Gene3D" id="3.20.20.80">
    <property type="entry name" value="Glycosidases"/>
    <property type="match status" value="1"/>
</dbReference>
<dbReference type="PATRIC" id="fig|1678841.3.peg.3330"/>
<dbReference type="PANTHER" id="PTHR10030:SF37">
    <property type="entry name" value="ALPHA-L-FUCOSIDASE-RELATED"/>
    <property type="match status" value="1"/>
</dbReference>
<sequence>MKRITTICLSAIITSALLITNSCREQSSFYIKSVTFPVDATPQQKTNLAARVVPTPQQLAWQQMELTAFIHFGINTFTGREWGDGTESPALFNPEAFDARQWVRVLQEGGMKMLILTAKHHDGFCLWPTATTGHSVAASPWRGGKGDIVKEVKDACDAMGMKFGVYLSPWDRNAPSYGDSPRYNEMFRQQLTELLTNYGRIDEVWFDGACGEGPNGKRQEYDWASFYEVISRLQPDAVTAIKGEDVRWVGTETGYGRPTEWSVTAFAPGGRSEMAAINSQLGLNEMSADLGSRKLLEKAGNAFWYPAEVDVSIRPGWFWHEEENNQVKSLEKLADIYFNSVGMNAVLLLNVPSDTRGLIHESDAARLKEFGQWIGNTFSNNLLTGSKARKSKHAAATDGNPDTGWETGRLPEIAEFSLKQPARFDVIELKEDIRKGQRVEAFRVEASLHGKWQEIASGTTIGYKRLLKINPVETDKIRIIVSESRGKANIAETGLYLSASFNGRDF</sequence>
<accession>A0A0S7C5L2</accession>
<dbReference type="Gene3D" id="2.60.120.260">
    <property type="entry name" value="Galactose-binding domain-like"/>
    <property type="match status" value="1"/>
</dbReference>
<keyword evidence="3" id="KW-0732">Signal</keyword>
<dbReference type="InterPro" id="IPR057739">
    <property type="entry name" value="Glyco_hydro_29_N"/>
</dbReference>
<dbReference type="EMBL" id="DF968183">
    <property type="protein sequence ID" value="GAP44790.1"/>
    <property type="molecule type" value="Genomic_DNA"/>
</dbReference>
<reference evidence="8" key="1">
    <citation type="journal article" date="2015" name="Genome Announc.">
        <title>Draft Genome Sequence of Bacteroidales Strain TBC1, a Novel Isolate from a Methanogenic Wastewater Treatment System.</title>
        <authorList>
            <person name="Tourlousse D.M."/>
            <person name="Matsuura N."/>
            <person name="Sun L."/>
            <person name="Toyonaga M."/>
            <person name="Kuroda K."/>
            <person name="Ohashi A."/>
            <person name="Cruz R."/>
            <person name="Yamaguchi T."/>
            <person name="Sekiguchi Y."/>
        </authorList>
    </citation>
    <scope>NUCLEOTIDE SEQUENCE [LARGE SCALE GENOMIC DNA]</scope>
    <source>
        <strain evidence="8">TBC1</strain>
    </source>
</reference>
<dbReference type="GO" id="GO:0004560">
    <property type="term" value="F:alpha-L-fucosidase activity"/>
    <property type="evidence" value="ECO:0007669"/>
    <property type="project" value="InterPro"/>
</dbReference>
<keyword evidence="5" id="KW-0326">Glycosidase</keyword>
<dbReference type="GO" id="GO:0006004">
    <property type="term" value="P:fucose metabolic process"/>
    <property type="evidence" value="ECO:0007669"/>
    <property type="project" value="TreeGrafter"/>
</dbReference>
<dbReference type="SMART" id="SM00812">
    <property type="entry name" value="Alpha_L_fucos"/>
    <property type="match status" value="1"/>
</dbReference>
<feature type="domain" description="F5/8 type C" evidence="6">
    <location>
        <begin position="389"/>
        <end position="490"/>
    </location>
</feature>
<dbReference type="SUPFAM" id="SSF49785">
    <property type="entry name" value="Galactose-binding domain-like"/>
    <property type="match status" value="1"/>
</dbReference>
<dbReference type="Pfam" id="PF00754">
    <property type="entry name" value="F5_F8_type_C"/>
    <property type="match status" value="1"/>
</dbReference>
<evidence type="ECO:0000256" key="2">
    <source>
        <dbReference type="ARBA" id="ARBA00012662"/>
    </source>
</evidence>
<evidence type="ECO:0000259" key="6">
    <source>
        <dbReference type="Pfam" id="PF00754"/>
    </source>
</evidence>
<evidence type="ECO:0000256" key="4">
    <source>
        <dbReference type="ARBA" id="ARBA00022801"/>
    </source>
</evidence>